<keyword evidence="4" id="KW-1185">Reference proteome</keyword>
<name>A0A5C5VD95_9BACT</name>
<dbReference type="Proteomes" id="UP000316714">
    <property type="component" value="Unassembled WGS sequence"/>
</dbReference>
<evidence type="ECO:0000313" key="3">
    <source>
        <dbReference type="EMBL" id="TWT35682.1"/>
    </source>
</evidence>
<dbReference type="Pfam" id="PF00472">
    <property type="entry name" value="RF-1"/>
    <property type="match status" value="1"/>
</dbReference>
<organism evidence="3 4">
    <name type="scientific">Posidoniimonas corsicana</name>
    <dbReference type="NCBI Taxonomy" id="1938618"/>
    <lineage>
        <taxon>Bacteria</taxon>
        <taxon>Pseudomonadati</taxon>
        <taxon>Planctomycetota</taxon>
        <taxon>Planctomycetia</taxon>
        <taxon>Pirellulales</taxon>
        <taxon>Lacipirellulaceae</taxon>
        <taxon>Posidoniimonas</taxon>
    </lineage>
</organism>
<dbReference type="InterPro" id="IPR000352">
    <property type="entry name" value="Pep_chain_release_fac_I"/>
</dbReference>
<evidence type="ECO:0000256" key="1">
    <source>
        <dbReference type="SAM" id="MobiDB-lite"/>
    </source>
</evidence>
<dbReference type="PANTHER" id="PTHR47814:SF1">
    <property type="entry name" value="PEPTIDYL-TRNA HYDROLASE ARFB"/>
    <property type="match status" value="1"/>
</dbReference>
<dbReference type="EC" id="3.1.1.29" evidence="3"/>
<evidence type="ECO:0000313" key="4">
    <source>
        <dbReference type="Proteomes" id="UP000316714"/>
    </source>
</evidence>
<dbReference type="GO" id="GO:0004045">
    <property type="term" value="F:peptidyl-tRNA hydrolase activity"/>
    <property type="evidence" value="ECO:0007669"/>
    <property type="project" value="UniProtKB-EC"/>
</dbReference>
<feature type="region of interest" description="Disordered" evidence="1">
    <location>
        <begin position="102"/>
        <end position="143"/>
    </location>
</feature>
<dbReference type="GO" id="GO:0003747">
    <property type="term" value="F:translation release factor activity"/>
    <property type="evidence" value="ECO:0007669"/>
    <property type="project" value="InterPro"/>
</dbReference>
<dbReference type="PANTHER" id="PTHR47814">
    <property type="entry name" value="PEPTIDYL-TRNA HYDROLASE ARFB"/>
    <property type="match status" value="1"/>
</dbReference>
<reference evidence="3 4" key="1">
    <citation type="submission" date="2019-02" db="EMBL/GenBank/DDBJ databases">
        <title>Deep-cultivation of Planctomycetes and their phenomic and genomic characterization uncovers novel biology.</title>
        <authorList>
            <person name="Wiegand S."/>
            <person name="Jogler M."/>
            <person name="Boedeker C."/>
            <person name="Pinto D."/>
            <person name="Vollmers J."/>
            <person name="Rivas-Marin E."/>
            <person name="Kohn T."/>
            <person name="Peeters S.H."/>
            <person name="Heuer A."/>
            <person name="Rast P."/>
            <person name="Oberbeckmann S."/>
            <person name="Bunk B."/>
            <person name="Jeske O."/>
            <person name="Meyerdierks A."/>
            <person name="Storesund J.E."/>
            <person name="Kallscheuer N."/>
            <person name="Luecker S."/>
            <person name="Lage O.M."/>
            <person name="Pohl T."/>
            <person name="Merkel B.J."/>
            <person name="Hornburger P."/>
            <person name="Mueller R.-W."/>
            <person name="Bruemmer F."/>
            <person name="Labrenz M."/>
            <person name="Spormann A.M."/>
            <person name="Op Den Camp H."/>
            <person name="Overmann J."/>
            <person name="Amann R."/>
            <person name="Jetten M.S.M."/>
            <person name="Mascher T."/>
            <person name="Medema M.H."/>
            <person name="Devos D.P."/>
            <person name="Kaster A.-K."/>
            <person name="Ovreas L."/>
            <person name="Rohde M."/>
            <person name="Galperin M.Y."/>
            <person name="Jogler C."/>
        </authorList>
    </citation>
    <scope>NUCLEOTIDE SEQUENCE [LARGE SCALE GENOMIC DNA]</scope>
    <source>
        <strain evidence="3 4">KOR34</strain>
    </source>
</reference>
<dbReference type="RefSeq" id="WP_197531088.1">
    <property type="nucleotide sequence ID" value="NZ_SIHJ01000001.1"/>
</dbReference>
<dbReference type="SUPFAM" id="SSF110916">
    <property type="entry name" value="Peptidyl-tRNA hydrolase domain-like"/>
    <property type="match status" value="1"/>
</dbReference>
<dbReference type="EMBL" id="SIHJ01000001">
    <property type="protein sequence ID" value="TWT35682.1"/>
    <property type="molecule type" value="Genomic_DNA"/>
</dbReference>
<evidence type="ECO:0000259" key="2">
    <source>
        <dbReference type="Pfam" id="PF00472"/>
    </source>
</evidence>
<proteinExistence type="predicted"/>
<protein>
    <submittedName>
        <fullName evidence="3">Peptidyl-tRNA hydrolase ArfB</fullName>
        <ecNumber evidence="3">3.1.1.29</ecNumber>
    </submittedName>
</protein>
<gene>
    <name evidence="3" type="primary">arfB</name>
    <name evidence="3" type="ORF">KOR34_05760</name>
</gene>
<dbReference type="GO" id="GO:0072344">
    <property type="term" value="P:rescue of stalled ribosome"/>
    <property type="evidence" value="ECO:0007669"/>
    <property type="project" value="TreeGrafter"/>
</dbReference>
<feature type="compositionally biased region" description="Basic and acidic residues" evidence="1">
    <location>
        <begin position="129"/>
        <end position="143"/>
    </location>
</feature>
<comment type="caution">
    <text evidence="3">The sequence shown here is derived from an EMBL/GenBank/DDBJ whole genome shotgun (WGS) entry which is preliminary data.</text>
</comment>
<dbReference type="GO" id="GO:0043022">
    <property type="term" value="F:ribosome binding"/>
    <property type="evidence" value="ECO:0007669"/>
    <property type="project" value="TreeGrafter"/>
</dbReference>
<dbReference type="NCBIfam" id="NF006718">
    <property type="entry name" value="PRK09256.1"/>
    <property type="match status" value="1"/>
</dbReference>
<dbReference type="AlphaFoldDB" id="A0A5C5VD95"/>
<feature type="domain" description="Prokaryotic-type class I peptide chain release factors" evidence="2">
    <location>
        <begin position="10"/>
        <end position="136"/>
    </location>
</feature>
<accession>A0A5C5VD95</accession>
<keyword evidence="3" id="KW-0378">Hydrolase</keyword>
<sequence length="143" mass="16036">MPNDLTVNDQITIASGELQLSFARSSGPGGQNVNKVNTKATLRWSPGESASLPPAVRRRFVDRFASRLTAEGELVLQSGVHREQARNTTECLARLRAMVLSVATPPKQRRPTKPSRASKERRLQKKQHRSETKRLRRQPKGDE</sequence>
<dbReference type="FunFam" id="3.30.160.20:FF:000046">
    <property type="entry name" value="Peptidyl-tRNA hydrolase ICT1"/>
    <property type="match status" value="1"/>
</dbReference>
<dbReference type="Gene3D" id="3.30.160.20">
    <property type="match status" value="1"/>
</dbReference>